<keyword evidence="1" id="KW-0812">Transmembrane</keyword>
<sequence>MDVYMPFIGMVFIWLLSSAIVSISREKQKSALLREGKYTSESYLETRKQMQRFTTNESNHLFNHIYNIVIVWYFFIVVFSLGAITTNFSSAPVIYLIDTIFFFFFAFFNFGASYYTQQIRRKMNSGLPELTFVAKALILIFRDFGTALIFLISYLRA</sequence>
<accession>A0A0E2LXL7</accession>
<comment type="caution">
    <text evidence="2">The sequence shown here is derived from an EMBL/GenBank/DDBJ whole genome shotgun (WGS) entry which is preliminary data.</text>
</comment>
<protein>
    <submittedName>
        <fullName evidence="2">Uncharacterized protein</fullName>
    </submittedName>
</protein>
<evidence type="ECO:0000313" key="3">
    <source>
        <dbReference type="Proteomes" id="UP000285532"/>
    </source>
</evidence>
<dbReference type="RefSeq" id="WP_011673947.1">
    <property type="nucleotide sequence ID" value="NZ_AFYP01000001.1"/>
</dbReference>
<keyword evidence="1" id="KW-1133">Transmembrane helix</keyword>
<dbReference type="OrthoDB" id="9988582at2"/>
<reference evidence="2 3" key="1">
    <citation type="journal article" date="2018" name="Front. Microbiol.">
        <title>Conversion of Methionine to Cysteine in Lactobacillus paracasei Depends on the Highly Mobile cysK-ctl-cysE Gene Cluster.</title>
        <authorList>
            <person name="Wuthrich D."/>
            <person name="Irmler S."/>
            <person name="Berthoud H."/>
            <person name="Guggenbuhl B."/>
            <person name="Eugster E."/>
            <person name="Bruggmann R."/>
        </authorList>
    </citation>
    <scope>NUCLEOTIDE SEQUENCE [LARGE SCALE GENOMIC DNA]</scope>
    <source>
        <strain evidence="2 3">FAM18172</strain>
    </source>
</reference>
<dbReference type="EMBL" id="LKFU01000004">
    <property type="protein sequence ID" value="RND90099.1"/>
    <property type="molecule type" value="Genomic_DNA"/>
</dbReference>
<evidence type="ECO:0000256" key="1">
    <source>
        <dbReference type="SAM" id="Phobius"/>
    </source>
</evidence>
<dbReference type="OMA" id="VWYFFIV"/>
<dbReference type="AlphaFoldDB" id="A0A0E2LXL7"/>
<feature type="transmembrane region" description="Helical" evidence="1">
    <location>
        <begin position="65"/>
        <end position="88"/>
    </location>
</feature>
<gene>
    <name evidence="2" type="ORF">FAM18172_00043</name>
</gene>
<feature type="transmembrane region" description="Helical" evidence="1">
    <location>
        <begin position="94"/>
        <end position="115"/>
    </location>
</feature>
<proteinExistence type="predicted"/>
<feature type="transmembrane region" description="Helical" evidence="1">
    <location>
        <begin position="136"/>
        <end position="155"/>
    </location>
</feature>
<evidence type="ECO:0000313" key="2">
    <source>
        <dbReference type="EMBL" id="RND90099.1"/>
    </source>
</evidence>
<keyword evidence="1" id="KW-0472">Membrane</keyword>
<name>A0A0E2LXL7_LACPA</name>
<dbReference type="Proteomes" id="UP000285532">
    <property type="component" value="Unassembled WGS sequence"/>
</dbReference>
<organism evidence="2 3">
    <name type="scientific">Lacticaseibacillus paracasei</name>
    <name type="common">Lactobacillus paracasei</name>
    <dbReference type="NCBI Taxonomy" id="1597"/>
    <lineage>
        <taxon>Bacteria</taxon>
        <taxon>Bacillati</taxon>
        <taxon>Bacillota</taxon>
        <taxon>Bacilli</taxon>
        <taxon>Lactobacillales</taxon>
        <taxon>Lactobacillaceae</taxon>
        <taxon>Lacticaseibacillus</taxon>
    </lineage>
</organism>
<feature type="transmembrane region" description="Helical" evidence="1">
    <location>
        <begin position="6"/>
        <end position="24"/>
    </location>
</feature>